<dbReference type="RefSeq" id="WP_381830275.1">
    <property type="nucleotide sequence ID" value="NZ_JBHTCF010000004.1"/>
</dbReference>
<accession>A0ABW2JHE6</accession>
<gene>
    <name evidence="1" type="ORF">ACFQVC_13060</name>
</gene>
<protein>
    <recommendedName>
        <fullName evidence="3">WXG100 family type VII secretion target</fullName>
    </recommendedName>
</protein>
<dbReference type="EMBL" id="JBHTCF010000004">
    <property type="protein sequence ID" value="MFC7305147.1"/>
    <property type="molecule type" value="Genomic_DNA"/>
</dbReference>
<proteinExistence type="predicted"/>
<dbReference type="Proteomes" id="UP001596523">
    <property type="component" value="Unassembled WGS sequence"/>
</dbReference>
<evidence type="ECO:0000313" key="1">
    <source>
        <dbReference type="EMBL" id="MFC7305147.1"/>
    </source>
</evidence>
<keyword evidence="2" id="KW-1185">Reference proteome</keyword>
<sequence>MTFDDEWAELKQGAAARMQLAGTGWSDNSGGGGGELRTSKAAWTKAGEGVNALRGDIKKALTRLGDSQKGTGQGGGEIASVGAQRELHDSWQRYLTDVSNRCGTLRDLFEKASAAESKNDEAVKDVFSAVRGKYGDTPAVGGSSKER</sequence>
<comment type="caution">
    <text evidence="1">The sequence shown here is derived from an EMBL/GenBank/DDBJ whole genome shotgun (WGS) entry which is preliminary data.</text>
</comment>
<evidence type="ECO:0000313" key="2">
    <source>
        <dbReference type="Proteomes" id="UP001596523"/>
    </source>
</evidence>
<organism evidence="1 2">
    <name type="scientific">Streptomyces monticola</name>
    <dbReference type="NCBI Taxonomy" id="2666263"/>
    <lineage>
        <taxon>Bacteria</taxon>
        <taxon>Bacillati</taxon>
        <taxon>Actinomycetota</taxon>
        <taxon>Actinomycetes</taxon>
        <taxon>Kitasatosporales</taxon>
        <taxon>Streptomycetaceae</taxon>
        <taxon>Streptomyces</taxon>
    </lineage>
</organism>
<name>A0ABW2JHE6_9ACTN</name>
<reference evidence="2" key="1">
    <citation type="journal article" date="2019" name="Int. J. Syst. Evol. Microbiol.">
        <title>The Global Catalogue of Microorganisms (GCM) 10K type strain sequencing project: providing services to taxonomists for standard genome sequencing and annotation.</title>
        <authorList>
            <consortium name="The Broad Institute Genomics Platform"/>
            <consortium name="The Broad Institute Genome Sequencing Center for Infectious Disease"/>
            <person name="Wu L."/>
            <person name="Ma J."/>
        </authorList>
    </citation>
    <scope>NUCLEOTIDE SEQUENCE [LARGE SCALE GENOMIC DNA]</scope>
    <source>
        <strain evidence="2">SYNS20</strain>
    </source>
</reference>
<evidence type="ECO:0008006" key="3">
    <source>
        <dbReference type="Google" id="ProtNLM"/>
    </source>
</evidence>